<dbReference type="SUPFAM" id="SSF53649">
    <property type="entry name" value="Alkaline phosphatase-like"/>
    <property type="match status" value="1"/>
</dbReference>
<evidence type="ECO:0000259" key="9">
    <source>
        <dbReference type="Pfam" id="PF01676"/>
    </source>
</evidence>
<evidence type="ECO:0000256" key="3">
    <source>
        <dbReference type="ARBA" id="ARBA00008819"/>
    </source>
</evidence>
<dbReference type="CDD" id="cd16010">
    <property type="entry name" value="iPGM"/>
    <property type="match status" value="1"/>
</dbReference>
<evidence type="ECO:0000313" key="11">
    <source>
        <dbReference type="EMBL" id="SFV86572.1"/>
    </source>
</evidence>
<dbReference type="AlphaFoldDB" id="A0A1W1DXW9"/>
<evidence type="ECO:0000256" key="5">
    <source>
        <dbReference type="ARBA" id="ARBA00022723"/>
    </source>
</evidence>
<dbReference type="NCBIfam" id="TIGR01307">
    <property type="entry name" value="pgm_bpd_ind"/>
    <property type="match status" value="1"/>
</dbReference>
<dbReference type="UniPathway" id="UPA00109">
    <property type="reaction ID" value="UER00186"/>
</dbReference>
<feature type="domain" description="BPG-independent PGAM N-terminal" evidence="10">
    <location>
        <begin position="3"/>
        <end position="97"/>
    </location>
</feature>
<dbReference type="InterPro" id="IPR011258">
    <property type="entry name" value="BPG-indep_PGM_N"/>
</dbReference>
<dbReference type="Pfam" id="PF01676">
    <property type="entry name" value="Metalloenzyme"/>
    <property type="match status" value="1"/>
</dbReference>
<dbReference type="GO" id="GO:0006007">
    <property type="term" value="P:glucose catabolic process"/>
    <property type="evidence" value="ECO:0007669"/>
    <property type="project" value="InterPro"/>
</dbReference>
<dbReference type="InterPro" id="IPR036646">
    <property type="entry name" value="PGAM_B_sf"/>
</dbReference>
<evidence type="ECO:0000256" key="7">
    <source>
        <dbReference type="ARBA" id="ARBA00023211"/>
    </source>
</evidence>
<evidence type="ECO:0000256" key="2">
    <source>
        <dbReference type="ARBA" id="ARBA00004798"/>
    </source>
</evidence>
<dbReference type="Gene3D" id="3.40.720.10">
    <property type="entry name" value="Alkaline Phosphatase, subunit A"/>
    <property type="match status" value="1"/>
</dbReference>
<evidence type="ECO:0000256" key="8">
    <source>
        <dbReference type="ARBA" id="ARBA00023235"/>
    </source>
</evidence>
<dbReference type="InterPro" id="IPR005995">
    <property type="entry name" value="Pgm_bpd_ind"/>
</dbReference>
<dbReference type="EMBL" id="FPHY01000090">
    <property type="protein sequence ID" value="SFV86572.1"/>
    <property type="molecule type" value="Genomic_DNA"/>
</dbReference>
<dbReference type="Gene3D" id="3.40.1450.10">
    <property type="entry name" value="BPG-independent phosphoglycerate mutase, domain B"/>
    <property type="match status" value="1"/>
</dbReference>
<evidence type="ECO:0000256" key="4">
    <source>
        <dbReference type="ARBA" id="ARBA00012026"/>
    </source>
</evidence>
<keyword evidence="8 11" id="KW-0413">Isomerase</keyword>
<evidence type="ECO:0000256" key="6">
    <source>
        <dbReference type="ARBA" id="ARBA00023152"/>
    </source>
</evidence>
<name>A0A1W1DXW9_9ZZZZ</name>
<dbReference type="GO" id="GO:0005829">
    <property type="term" value="C:cytosol"/>
    <property type="evidence" value="ECO:0007669"/>
    <property type="project" value="TreeGrafter"/>
</dbReference>
<dbReference type="GO" id="GO:0030145">
    <property type="term" value="F:manganese ion binding"/>
    <property type="evidence" value="ECO:0007669"/>
    <property type="project" value="InterPro"/>
</dbReference>
<sequence>MRCAYELIARGKGEFLAQNAIEAVEMAYERGETDEFIQSTVIKAPVKIEKGDVLIFMNYRADRARQITQAFTDENFQGFSRGTFTPTQFICLTEYKKDFNLPVAYPSAKLNNVLGKYLSNLGMTQLRIAETEKYAHVTFFLNGGIERPFYGEDRILIPSPDVATYDLKPEMSAFELTDELAENIESQKYDLIICNFANTDMVGHSGKLDAAIKAVEAVDKCLGIVYQSLRSIDGEMLITADHGNVEQMVNPETGEVHTAHTSNPVPLIFVSQRVVEIAEPNTGTLSDIAPTLLLMMNVEKPEEMTGTPLITFTK</sequence>
<comment type="cofactor">
    <cofactor evidence="1">
        <name>Mn(2+)</name>
        <dbReference type="ChEBI" id="CHEBI:29035"/>
    </cofactor>
</comment>
<dbReference type="GO" id="GO:0004619">
    <property type="term" value="F:phosphoglycerate mutase activity"/>
    <property type="evidence" value="ECO:0007669"/>
    <property type="project" value="UniProtKB-EC"/>
</dbReference>
<organism evidence="11">
    <name type="scientific">hydrothermal vent metagenome</name>
    <dbReference type="NCBI Taxonomy" id="652676"/>
    <lineage>
        <taxon>unclassified sequences</taxon>
        <taxon>metagenomes</taxon>
        <taxon>ecological metagenomes</taxon>
    </lineage>
</organism>
<dbReference type="PANTHER" id="PTHR31637">
    <property type="entry name" value="2,3-BISPHOSPHOGLYCERATE-INDEPENDENT PHOSPHOGLYCERATE MUTASE"/>
    <property type="match status" value="1"/>
</dbReference>
<evidence type="ECO:0000256" key="1">
    <source>
        <dbReference type="ARBA" id="ARBA00001936"/>
    </source>
</evidence>
<comment type="similarity">
    <text evidence="3">Belongs to the BPG-independent phosphoglycerate mutase family.</text>
</comment>
<dbReference type="EC" id="5.4.2.12" evidence="4"/>
<dbReference type="InterPro" id="IPR006124">
    <property type="entry name" value="Metalloenzyme"/>
</dbReference>
<evidence type="ECO:0000259" key="10">
    <source>
        <dbReference type="Pfam" id="PF06415"/>
    </source>
</evidence>
<comment type="pathway">
    <text evidence="2">Carbohydrate degradation; glycolysis; pyruvate from D-glyceraldehyde 3-phosphate: step 3/5.</text>
</comment>
<reference evidence="11" key="1">
    <citation type="submission" date="2016-10" db="EMBL/GenBank/DDBJ databases">
        <authorList>
            <person name="de Groot N.N."/>
        </authorList>
    </citation>
    <scope>NUCLEOTIDE SEQUENCE</scope>
</reference>
<dbReference type="GO" id="GO:0006096">
    <property type="term" value="P:glycolytic process"/>
    <property type="evidence" value="ECO:0007669"/>
    <property type="project" value="UniProtKB-UniPathway"/>
</dbReference>
<gene>
    <name evidence="11" type="ORF">MNB_SUP05-SYMBIONT-4-359</name>
</gene>
<dbReference type="InterPro" id="IPR017850">
    <property type="entry name" value="Alkaline_phosphatase_core_sf"/>
</dbReference>
<feature type="domain" description="Metalloenzyme" evidence="9">
    <location>
        <begin position="107"/>
        <end position="299"/>
    </location>
</feature>
<proteinExistence type="inferred from homology"/>
<protein>
    <recommendedName>
        <fullName evidence="4">phosphoglycerate mutase (2,3-diphosphoglycerate-independent)</fullName>
        <ecNumber evidence="4">5.4.2.12</ecNumber>
    </recommendedName>
</protein>
<keyword evidence="5" id="KW-0479">Metal-binding</keyword>
<keyword evidence="6" id="KW-0324">Glycolysis</keyword>
<keyword evidence="7" id="KW-0464">Manganese</keyword>
<dbReference type="PANTHER" id="PTHR31637:SF0">
    <property type="entry name" value="2,3-BISPHOSPHOGLYCERATE-INDEPENDENT PHOSPHOGLYCERATE MUTASE"/>
    <property type="match status" value="1"/>
</dbReference>
<dbReference type="SUPFAM" id="SSF64158">
    <property type="entry name" value="2,3-Bisphosphoglycerate-independent phosphoglycerate mutase, substrate-binding domain"/>
    <property type="match status" value="1"/>
</dbReference>
<dbReference type="Pfam" id="PF06415">
    <property type="entry name" value="iPGM_N"/>
    <property type="match status" value="1"/>
</dbReference>
<accession>A0A1W1DXW9</accession>